<dbReference type="EMBL" id="MCGH01000003">
    <property type="protein sequence ID" value="ODM03076.1"/>
    <property type="molecule type" value="Genomic_DNA"/>
</dbReference>
<dbReference type="PANTHER" id="PTHR30146">
    <property type="entry name" value="LACI-RELATED TRANSCRIPTIONAL REPRESSOR"/>
    <property type="match status" value="1"/>
</dbReference>
<keyword evidence="2" id="KW-0805">Transcription regulation</keyword>
<dbReference type="Proteomes" id="UP000094271">
    <property type="component" value="Unassembled WGS sequence"/>
</dbReference>
<keyword evidence="3" id="KW-0238">DNA-binding</keyword>
<dbReference type="CDD" id="cd06267">
    <property type="entry name" value="PBP1_LacI_sugar_binding-like"/>
    <property type="match status" value="1"/>
</dbReference>
<reference evidence="8 11" key="3">
    <citation type="submission" date="2016-08" db="EMBL/GenBank/DDBJ databases">
        <authorList>
            <person name="Seilhamer J.J."/>
        </authorList>
    </citation>
    <scope>NUCLEOTIDE SEQUENCE [LARGE SCALE GENOMIC DNA]</scope>
    <source>
        <strain evidence="8 11">NML150140-1</strain>
    </source>
</reference>
<dbReference type="SMART" id="SM00345">
    <property type="entry name" value="HTH_GNTR"/>
    <property type="match status" value="1"/>
</dbReference>
<dbReference type="Gene3D" id="3.40.50.2300">
    <property type="match status" value="2"/>
</dbReference>
<dbReference type="PRINTS" id="PR00035">
    <property type="entry name" value="HTHGNTR"/>
</dbReference>
<dbReference type="Gene3D" id="1.10.10.10">
    <property type="entry name" value="Winged helix-like DNA-binding domain superfamily/Winged helix DNA-binding domain"/>
    <property type="match status" value="1"/>
</dbReference>
<reference evidence="9 12" key="2">
    <citation type="submission" date="2016-08" db="EMBL/GenBank/DDBJ databases">
        <title>Characterization of Isolates of Eisenbergiella tayi Derived from Blood Cultures, Using Whole Genome Sequencing.</title>
        <authorList>
            <person name="Bernier A.-M."/>
            <person name="Burdz T."/>
            <person name="Wiebe D."/>
            <person name="Bernard K."/>
        </authorList>
    </citation>
    <scope>NUCLEOTIDE SEQUENCE [LARGE SCALE GENOMIC DNA]</scope>
    <source>
        <strain evidence="9 12">NML120146</strain>
    </source>
</reference>
<dbReference type="EMBL" id="MEHD01000006">
    <property type="protein sequence ID" value="ODR61547.1"/>
    <property type="molecule type" value="Genomic_DNA"/>
</dbReference>
<sequence length="375" mass="42605">MENHQALFQTIKQDILQKLQLKELKPGDRLPTESELMEQYNVSRITASRALNELRNEGIIIRYPGKGTFVANKPEPILPLQTASSGSVSGTSASLTEIAFILPTIQDYFSLSLINGLKSVFSPDQYRLYLFSSQNDKSEDQILKRCLEIGISGIVLFPVDQAYYSDQLLYMKINSYPLVLIDRILPGIDTSYVITDNYKAGQLAMNHLHQLGHRNFAFFTKTHQSTAPVQNRIQGIQNEMENNANSASNLRIYERFDIEKPLSYYYELMTMLIRHDRITAIIVSESAACLYLYDLITSLGYKIPQDISLLSFDNPISAVSDFNFFTHINQSEYALSQEAGQILKRMIQKKDFTVQRKVLTPVLEIHNSTGPVPVK</sequence>
<dbReference type="SUPFAM" id="SSF53822">
    <property type="entry name" value="Periplasmic binding protein-like I"/>
    <property type="match status" value="1"/>
</dbReference>
<name>A0A1E3AGP2_9FIRM</name>
<dbReference type="EMBL" id="MEHA01000017">
    <property type="protein sequence ID" value="ODR48431.1"/>
    <property type="molecule type" value="Genomic_DNA"/>
</dbReference>
<evidence type="ECO:0000313" key="9">
    <source>
        <dbReference type="EMBL" id="ODR61547.1"/>
    </source>
</evidence>
<organism evidence="7 13">
    <name type="scientific">Eisenbergiella tayi</name>
    <dbReference type="NCBI Taxonomy" id="1432052"/>
    <lineage>
        <taxon>Bacteria</taxon>
        <taxon>Bacillati</taxon>
        <taxon>Bacillota</taxon>
        <taxon>Clostridia</taxon>
        <taxon>Lachnospirales</taxon>
        <taxon>Lachnospiraceae</taxon>
        <taxon>Eisenbergiella</taxon>
    </lineage>
</organism>
<dbReference type="CDD" id="cd07377">
    <property type="entry name" value="WHTH_GntR"/>
    <property type="match status" value="1"/>
</dbReference>
<dbReference type="SUPFAM" id="SSF46785">
    <property type="entry name" value="Winged helix' DNA-binding domain"/>
    <property type="match status" value="1"/>
</dbReference>
<evidence type="ECO:0000313" key="6">
    <source>
        <dbReference type="EMBL" id="ODM03076.1"/>
    </source>
</evidence>
<evidence type="ECO:0000259" key="5">
    <source>
        <dbReference type="PROSITE" id="PS50949"/>
    </source>
</evidence>
<evidence type="ECO:0000256" key="1">
    <source>
        <dbReference type="ARBA" id="ARBA00022491"/>
    </source>
</evidence>
<dbReference type="Proteomes" id="UP000095003">
    <property type="component" value="Unassembled WGS sequence"/>
</dbReference>
<dbReference type="Proteomes" id="UP000094067">
    <property type="component" value="Unassembled WGS sequence"/>
</dbReference>
<evidence type="ECO:0000313" key="10">
    <source>
        <dbReference type="Proteomes" id="UP000094067"/>
    </source>
</evidence>
<evidence type="ECO:0000313" key="8">
    <source>
        <dbReference type="EMBL" id="ODR48431.1"/>
    </source>
</evidence>
<dbReference type="InterPro" id="IPR036390">
    <property type="entry name" value="WH_DNA-bd_sf"/>
</dbReference>
<dbReference type="GO" id="GO:0003700">
    <property type="term" value="F:DNA-binding transcription factor activity"/>
    <property type="evidence" value="ECO:0007669"/>
    <property type="project" value="InterPro"/>
</dbReference>
<comment type="caution">
    <text evidence="7">The sequence shown here is derived from an EMBL/GenBank/DDBJ whole genome shotgun (WGS) entry which is preliminary data.</text>
</comment>
<dbReference type="PROSITE" id="PS50949">
    <property type="entry name" value="HTH_GNTR"/>
    <property type="match status" value="1"/>
</dbReference>
<evidence type="ECO:0000256" key="2">
    <source>
        <dbReference type="ARBA" id="ARBA00023015"/>
    </source>
</evidence>
<proteinExistence type="predicted"/>
<dbReference type="InterPro" id="IPR028082">
    <property type="entry name" value="Peripla_BP_I"/>
</dbReference>
<dbReference type="EMBL" id="MCGI01000006">
    <property type="protein sequence ID" value="ODM07918.1"/>
    <property type="molecule type" value="Genomic_DNA"/>
</dbReference>
<evidence type="ECO:0000256" key="3">
    <source>
        <dbReference type="ARBA" id="ARBA00023125"/>
    </source>
</evidence>
<gene>
    <name evidence="7" type="primary">araR_5</name>
    <name evidence="6" type="synonym">araR_4</name>
    <name evidence="7" type="ORF">BEH84_05241</name>
    <name evidence="8" type="ORF">BEI59_20975</name>
    <name evidence="6" type="ORF">BEI61_03870</name>
    <name evidence="9" type="ORF">BEI63_01030</name>
</gene>
<dbReference type="RefSeq" id="WP_069153644.1">
    <property type="nucleotide sequence ID" value="NZ_DBFYTC010000108.1"/>
</dbReference>
<evidence type="ECO:0000313" key="13">
    <source>
        <dbReference type="Proteomes" id="UP000095003"/>
    </source>
</evidence>
<dbReference type="Pfam" id="PF13377">
    <property type="entry name" value="Peripla_BP_3"/>
    <property type="match status" value="1"/>
</dbReference>
<keyword evidence="1" id="KW-0678">Repressor</keyword>
<dbReference type="GeneID" id="93301132"/>
<evidence type="ECO:0000313" key="11">
    <source>
        <dbReference type="Proteomes" id="UP000094271"/>
    </source>
</evidence>
<dbReference type="PANTHER" id="PTHR30146:SF95">
    <property type="entry name" value="RIBOSE OPERON REPRESSOR"/>
    <property type="match status" value="1"/>
</dbReference>
<dbReference type="OrthoDB" id="369222at2"/>
<evidence type="ECO:0000313" key="12">
    <source>
        <dbReference type="Proteomes" id="UP000094869"/>
    </source>
</evidence>
<accession>A0A1E3AGP2</accession>
<evidence type="ECO:0000256" key="4">
    <source>
        <dbReference type="ARBA" id="ARBA00023163"/>
    </source>
</evidence>
<dbReference type="Proteomes" id="UP000094869">
    <property type="component" value="Unassembled WGS sequence"/>
</dbReference>
<evidence type="ECO:0000313" key="7">
    <source>
        <dbReference type="EMBL" id="ODM07918.1"/>
    </source>
</evidence>
<dbReference type="AlphaFoldDB" id="A0A1E3AGP2"/>
<dbReference type="Pfam" id="PF00392">
    <property type="entry name" value="GntR"/>
    <property type="match status" value="1"/>
</dbReference>
<dbReference type="FunFam" id="1.10.10.10:FF:000079">
    <property type="entry name" value="GntR family transcriptional regulator"/>
    <property type="match status" value="1"/>
</dbReference>
<dbReference type="GO" id="GO:0000976">
    <property type="term" value="F:transcription cis-regulatory region binding"/>
    <property type="evidence" value="ECO:0007669"/>
    <property type="project" value="TreeGrafter"/>
</dbReference>
<protein>
    <submittedName>
        <fullName evidence="7">Arabinose metabolism transcriptional repressor</fullName>
    </submittedName>
</protein>
<dbReference type="InterPro" id="IPR036388">
    <property type="entry name" value="WH-like_DNA-bd_sf"/>
</dbReference>
<feature type="domain" description="HTH gntR-type" evidence="5">
    <location>
        <begin position="5"/>
        <end position="73"/>
    </location>
</feature>
<keyword evidence="12" id="KW-1185">Reference proteome</keyword>
<dbReference type="PATRIC" id="fig|1432052.3.peg.5806"/>
<keyword evidence="4" id="KW-0804">Transcription</keyword>
<dbReference type="InterPro" id="IPR000524">
    <property type="entry name" value="Tscrpt_reg_HTH_GntR"/>
</dbReference>
<dbReference type="InterPro" id="IPR046335">
    <property type="entry name" value="LacI/GalR-like_sensor"/>
</dbReference>
<reference evidence="10 13" key="1">
    <citation type="submission" date="2016-07" db="EMBL/GenBank/DDBJ databases">
        <title>Characterization of isolates of Eisenbergiella tayi derived from blood cultures, using whole genome sequencing.</title>
        <authorList>
            <person name="Burdz T."/>
            <person name="Wiebe D."/>
            <person name="Huynh C."/>
            <person name="Bernard K."/>
        </authorList>
    </citation>
    <scope>NUCLEOTIDE SEQUENCE [LARGE SCALE GENOMIC DNA]</scope>
    <source>
        <strain evidence="6 10">NML 110608</strain>
        <strain evidence="7 13">NML 120489</strain>
    </source>
</reference>